<organism evidence="2 3">
    <name type="scientific">Athelia psychrophila</name>
    <dbReference type="NCBI Taxonomy" id="1759441"/>
    <lineage>
        <taxon>Eukaryota</taxon>
        <taxon>Fungi</taxon>
        <taxon>Dikarya</taxon>
        <taxon>Basidiomycota</taxon>
        <taxon>Agaricomycotina</taxon>
        <taxon>Agaricomycetes</taxon>
        <taxon>Agaricomycetidae</taxon>
        <taxon>Atheliales</taxon>
        <taxon>Atheliaceae</taxon>
        <taxon>Athelia</taxon>
    </lineage>
</organism>
<evidence type="ECO:0000256" key="1">
    <source>
        <dbReference type="SAM" id="MobiDB-lite"/>
    </source>
</evidence>
<name>A0A167WV02_9AGAM</name>
<protein>
    <submittedName>
        <fullName evidence="2">Uncharacterized protein</fullName>
    </submittedName>
</protein>
<feature type="compositionally biased region" description="Low complexity" evidence="1">
    <location>
        <begin position="37"/>
        <end position="55"/>
    </location>
</feature>
<proteinExistence type="predicted"/>
<evidence type="ECO:0000313" key="3">
    <source>
        <dbReference type="Proteomes" id="UP000076532"/>
    </source>
</evidence>
<evidence type="ECO:0000313" key="2">
    <source>
        <dbReference type="EMBL" id="KZP06512.1"/>
    </source>
</evidence>
<gene>
    <name evidence="2" type="ORF">FIBSPDRAFT_902751</name>
</gene>
<dbReference type="AlphaFoldDB" id="A0A167WV02"/>
<feature type="region of interest" description="Disordered" evidence="1">
    <location>
        <begin position="13"/>
        <end position="79"/>
    </location>
</feature>
<dbReference type="EMBL" id="KV417784">
    <property type="protein sequence ID" value="KZP06512.1"/>
    <property type="molecule type" value="Genomic_DNA"/>
</dbReference>
<reference evidence="2 3" key="1">
    <citation type="journal article" date="2016" name="Mol. Biol. Evol.">
        <title>Comparative Genomics of Early-Diverging Mushroom-Forming Fungi Provides Insights into the Origins of Lignocellulose Decay Capabilities.</title>
        <authorList>
            <person name="Nagy L.G."/>
            <person name="Riley R."/>
            <person name="Tritt A."/>
            <person name="Adam C."/>
            <person name="Daum C."/>
            <person name="Floudas D."/>
            <person name="Sun H."/>
            <person name="Yadav J.S."/>
            <person name="Pangilinan J."/>
            <person name="Larsson K.H."/>
            <person name="Matsuura K."/>
            <person name="Barry K."/>
            <person name="Labutti K."/>
            <person name="Kuo R."/>
            <person name="Ohm R.A."/>
            <person name="Bhattacharya S.S."/>
            <person name="Shirouzu T."/>
            <person name="Yoshinaga Y."/>
            <person name="Martin F.M."/>
            <person name="Grigoriev I.V."/>
            <person name="Hibbett D.S."/>
        </authorList>
    </citation>
    <scope>NUCLEOTIDE SEQUENCE [LARGE SCALE GENOMIC DNA]</scope>
    <source>
        <strain evidence="2 3">CBS 109695</strain>
    </source>
</reference>
<sequence>MHVPLCYLLQHPRSTTIPNPKWSDTAAKPPLQKNPTSKAKSASASAASASASASATLHPAPLVRTTRPRSKVEPQVVKPKWKHCNKEEMALAREANVLAKAAATVEKEAKLVECSEAQQSDTEAESEFQGEEVRSQWANHEHSEEVKSKAVPKVVEVDEQEDFELTPMVKKVKPKGMLFTREAINGQCLSKHSDSDYAVASLDQRNAKVTDPKKDVSTLVTIHIQSNLS</sequence>
<dbReference type="Proteomes" id="UP000076532">
    <property type="component" value="Unassembled WGS sequence"/>
</dbReference>
<accession>A0A167WV02</accession>
<keyword evidence="3" id="KW-1185">Reference proteome</keyword>